<dbReference type="STRING" id="1397108.IMCC12053_1341"/>
<dbReference type="RefSeq" id="WP_062216953.1">
    <property type="nucleotide sequence ID" value="NZ_CP012023.1"/>
</dbReference>
<gene>
    <name evidence="1" type="ORF">IMCC12053_1341</name>
</gene>
<reference evidence="1 2" key="1">
    <citation type="submission" date="2015-05" db="EMBL/GenBank/DDBJ databases">
        <authorList>
            <person name="Wang D.B."/>
            <person name="Wang M."/>
        </authorList>
    </citation>
    <scope>NUCLEOTIDE SEQUENCE [LARGE SCALE GENOMIC DNA]</scope>
    <source>
        <strain evidence="1 2">IMCC 12053</strain>
    </source>
</reference>
<name>A0A0N9ZYE9_9RHOB</name>
<sequence length="183" mass="19842">MTDSLTIPDGYHRYVWVFAVDLPADALRAFGHEDHTGKDTVQWPLGDALGLSPHPNQEFVELFDLETVRDYGFSRYLSEANGMDIGADASKLDALSGGIALVFSQALDNGQTQFAPKDPLTFIGRYARPVEMPVHDALTSKGAEGMLPQGMPPKSDARIGGMVATLVLVFLAIFVALFVWISG</sequence>
<organism evidence="1 2">
    <name type="scientific">Celeribacter marinus</name>
    <dbReference type="NCBI Taxonomy" id="1397108"/>
    <lineage>
        <taxon>Bacteria</taxon>
        <taxon>Pseudomonadati</taxon>
        <taxon>Pseudomonadota</taxon>
        <taxon>Alphaproteobacteria</taxon>
        <taxon>Rhodobacterales</taxon>
        <taxon>Roseobacteraceae</taxon>
        <taxon>Celeribacter</taxon>
    </lineage>
</organism>
<proteinExistence type="predicted"/>
<evidence type="ECO:0000313" key="2">
    <source>
        <dbReference type="Proteomes" id="UP000064920"/>
    </source>
</evidence>
<dbReference type="Proteomes" id="UP000064920">
    <property type="component" value="Chromosome"/>
</dbReference>
<dbReference type="AlphaFoldDB" id="A0A0N9ZYE9"/>
<accession>A0A0N9ZYE9</accession>
<dbReference type="PATRIC" id="fig|1397108.4.peg.1373"/>
<dbReference type="KEGG" id="cmar:IMCC12053_1341"/>
<dbReference type="EMBL" id="CP012023">
    <property type="protein sequence ID" value="ALI55289.1"/>
    <property type="molecule type" value="Genomic_DNA"/>
</dbReference>
<keyword evidence="2" id="KW-1185">Reference proteome</keyword>
<protein>
    <submittedName>
        <fullName evidence="1">Uncharacterized protein</fullName>
    </submittedName>
</protein>
<dbReference type="OrthoDB" id="7875742at2"/>
<evidence type="ECO:0000313" key="1">
    <source>
        <dbReference type="EMBL" id="ALI55289.1"/>
    </source>
</evidence>